<organism evidence="1 2">
    <name type="scientific">Sphingomonas glacialis</name>
    <dbReference type="NCBI Taxonomy" id="658225"/>
    <lineage>
        <taxon>Bacteria</taxon>
        <taxon>Pseudomonadati</taxon>
        <taxon>Pseudomonadota</taxon>
        <taxon>Alphaproteobacteria</taxon>
        <taxon>Sphingomonadales</taxon>
        <taxon>Sphingomonadaceae</taxon>
        <taxon>Sphingomonas</taxon>
    </lineage>
</organism>
<dbReference type="Pfam" id="PF14384">
    <property type="entry name" value="BrnA_antitoxin"/>
    <property type="match status" value="1"/>
</dbReference>
<reference evidence="1 2" key="1">
    <citation type="journal article" date="2019" name="Environ. Microbiol.">
        <title>Species interactions and distinct microbial communities in high Arctic permafrost affected cryosols are associated with the CH4 and CO2 gas fluxes.</title>
        <authorList>
            <person name="Altshuler I."/>
            <person name="Hamel J."/>
            <person name="Turney S."/>
            <person name="Magnuson E."/>
            <person name="Levesque R."/>
            <person name="Greer C."/>
            <person name="Whyte L.G."/>
        </authorList>
    </citation>
    <scope>NUCLEOTIDE SEQUENCE [LARGE SCALE GENOMIC DNA]</scope>
    <source>
        <strain evidence="1 2">E6.1</strain>
    </source>
</reference>
<dbReference type="OrthoDB" id="361944at2"/>
<gene>
    <name evidence="1" type="ORF">EAH76_14640</name>
</gene>
<accession>A0A502FRE3</accession>
<keyword evidence="2" id="KW-1185">Reference proteome</keyword>
<dbReference type="AlphaFoldDB" id="A0A502FRE3"/>
<name>A0A502FRE3_9SPHN</name>
<sequence length="96" mass="10346">MATLGIYRREGERKFSEVAAEHIRVVDQRLLKAANCAALTLGAGNSAAKRGRGRPPASAKENVTLPIDKVVLDHFRAGGPGWETRINKALRKVAGL</sequence>
<proteinExistence type="predicted"/>
<dbReference type="EMBL" id="RCZC01000004">
    <property type="protein sequence ID" value="TPG51969.1"/>
    <property type="molecule type" value="Genomic_DNA"/>
</dbReference>
<comment type="caution">
    <text evidence="1">The sequence shown here is derived from an EMBL/GenBank/DDBJ whole genome shotgun (WGS) entry which is preliminary data.</text>
</comment>
<evidence type="ECO:0000313" key="1">
    <source>
        <dbReference type="EMBL" id="TPG51969.1"/>
    </source>
</evidence>
<evidence type="ECO:0000313" key="2">
    <source>
        <dbReference type="Proteomes" id="UP000319931"/>
    </source>
</evidence>
<dbReference type="InterPro" id="IPR025528">
    <property type="entry name" value="BrnA_antitoxin"/>
</dbReference>
<dbReference type="Proteomes" id="UP000319931">
    <property type="component" value="Unassembled WGS sequence"/>
</dbReference>
<protein>
    <recommendedName>
        <fullName evidence="3">BrnA antitoxin family protein</fullName>
    </recommendedName>
</protein>
<evidence type="ECO:0008006" key="3">
    <source>
        <dbReference type="Google" id="ProtNLM"/>
    </source>
</evidence>